<accession>E9DIP9</accession>
<reference evidence="2" key="2">
    <citation type="submission" date="2010-03" db="EMBL/GenBank/DDBJ databases">
        <title>The genome sequence of Coccidioides posadasii strain Silveira.</title>
        <authorList>
            <consortium name="The Broad Institute Genome Sequencing Center for Infectious Disease"/>
            <person name="Neafsey D."/>
            <person name="Orbach M."/>
            <person name="Henn M.R."/>
            <person name="Cole G.T."/>
            <person name="Galgiani J."/>
            <person name="Gardner M.J."/>
            <person name="Kirkland T.N."/>
            <person name="Taylor J.W."/>
            <person name="Young S.K."/>
            <person name="Zeng Q."/>
            <person name="Koehrsen M."/>
            <person name="Alvarado L."/>
            <person name="Berlin A."/>
            <person name="Borenstein D."/>
            <person name="Chapman S.B."/>
            <person name="Chen Z."/>
            <person name="Engels R."/>
            <person name="Freedman E."/>
            <person name="Gellesch M."/>
            <person name="Goldberg J."/>
            <person name="Griggs A."/>
            <person name="Gujja S."/>
            <person name="Heilman E."/>
            <person name="Heiman D."/>
            <person name="Howarth C."/>
            <person name="Jen D."/>
            <person name="Larson L."/>
            <person name="Mehta T."/>
            <person name="Neiman D."/>
            <person name="Park D."/>
            <person name="Pearson M."/>
            <person name="Richards J."/>
            <person name="Roberts A."/>
            <person name="Saif S."/>
            <person name="Shea T."/>
            <person name="Shenoy N."/>
            <person name="Sisk P."/>
            <person name="Stolte C."/>
            <person name="Sykes S."/>
            <person name="Walk T."/>
            <person name="White J."/>
            <person name="Yandava C."/>
            <person name="Haas B."/>
            <person name="Nusbaum C."/>
            <person name="Birren B."/>
        </authorList>
    </citation>
    <scope>NUCLEOTIDE SEQUENCE [LARGE SCALE GENOMIC DNA]</scope>
    <source>
        <strain evidence="2">RMSCC 757 / Silveira</strain>
    </source>
</reference>
<dbReference type="Proteomes" id="UP000002497">
    <property type="component" value="Unassembled WGS sequence"/>
</dbReference>
<dbReference type="HOGENOM" id="CLU_1959369_0_0_1"/>
<name>E9DIP9_COCPS</name>
<evidence type="ECO:0000313" key="1">
    <source>
        <dbReference type="EMBL" id="EFW13653.1"/>
    </source>
</evidence>
<proteinExistence type="predicted"/>
<protein>
    <submittedName>
        <fullName evidence="1">Predicted protein</fullName>
    </submittedName>
</protein>
<evidence type="ECO:0000313" key="2">
    <source>
        <dbReference type="Proteomes" id="UP000002497"/>
    </source>
</evidence>
<gene>
    <name evidence="1" type="ORF">CPSG_09692</name>
</gene>
<dbReference type="AlphaFoldDB" id="E9DIP9"/>
<dbReference type="VEuPathDB" id="FungiDB:CPSG_09692"/>
<organism evidence="2">
    <name type="scientific">Coccidioides posadasii (strain RMSCC 757 / Silveira)</name>
    <name type="common">Valley fever fungus</name>
    <dbReference type="NCBI Taxonomy" id="443226"/>
    <lineage>
        <taxon>Eukaryota</taxon>
        <taxon>Fungi</taxon>
        <taxon>Dikarya</taxon>
        <taxon>Ascomycota</taxon>
        <taxon>Pezizomycotina</taxon>
        <taxon>Eurotiomycetes</taxon>
        <taxon>Eurotiomycetidae</taxon>
        <taxon>Onygenales</taxon>
        <taxon>Onygenaceae</taxon>
        <taxon>Coccidioides</taxon>
    </lineage>
</organism>
<dbReference type="EMBL" id="GL636512">
    <property type="protein sequence ID" value="EFW13653.1"/>
    <property type="molecule type" value="Genomic_DNA"/>
</dbReference>
<reference evidence="2" key="1">
    <citation type="journal article" date="2010" name="Genome Res.">
        <title>Population genomic sequencing of Coccidioides fungi reveals recent hybridization and transposon control.</title>
        <authorList>
            <person name="Neafsey D.E."/>
            <person name="Barker B.M."/>
            <person name="Sharpton T.J."/>
            <person name="Stajich J.E."/>
            <person name="Park D.J."/>
            <person name="Whiston E."/>
            <person name="Hung C.-Y."/>
            <person name="McMahan C."/>
            <person name="White J."/>
            <person name="Sykes S."/>
            <person name="Heiman D."/>
            <person name="Young S."/>
            <person name="Zeng Q."/>
            <person name="Abouelleil A."/>
            <person name="Aftuck L."/>
            <person name="Bessette D."/>
            <person name="Brown A."/>
            <person name="FitzGerald M."/>
            <person name="Lui A."/>
            <person name="Macdonald J.P."/>
            <person name="Priest M."/>
            <person name="Orbach M.J."/>
            <person name="Galgiani J.N."/>
            <person name="Kirkland T.N."/>
            <person name="Cole G.T."/>
            <person name="Birren B.W."/>
            <person name="Henn M.R."/>
            <person name="Taylor J.W."/>
            <person name="Rounsley S.D."/>
        </authorList>
    </citation>
    <scope>NUCLEOTIDE SEQUENCE [LARGE SCALE GENOMIC DNA]</scope>
    <source>
        <strain evidence="2">RMSCC 757 / Silveira</strain>
    </source>
</reference>
<sequence length="128" mass="13619">MAVPSLRLESRLALEYAGSSLVYDASSKALISTRLAPNGAKICQFILNGAWKRGCPRTWTPQAWCAAPSRGLVVGGRPQAILPPFFAGTLLAQKPVFVYRLLGIDGGPSAAVMYRVVSRESGCVLVPS</sequence>
<keyword evidence="2" id="KW-1185">Reference proteome</keyword>